<gene>
    <name evidence="2" type="ORF">H8K26_08480</name>
</gene>
<accession>A0ABR6XGK8</accession>
<sequence length="228" mass="25096">MIVSGQKTLLKISGCTVAENGSISVDSSRPFFEALINPSGYGHDFSIKYAKNQTLGQAGNEAKFHASQPQKLNLKELILDGTGVIPGTKKTVKEQVQTLRNTIYSYVGVKHETPIVQIVWGSLIFYGRAEGMKFDYTLFKPNGEPLRAKITLNFVEYISPGEMGKKKAASSPDLTHLITVKAGDTLPLLCDRIYRDSSYYMEVARINGLSSFRNLTPGTTLKFPPLAN</sequence>
<evidence type="ECO:0000259" key="1">
    <source>
        <dbReference type="PROSITE" id="PS51782"/>
    </source>
</evidence>
<reference evidence="2 3" key="1">
    <citation type="submission" date="2020-08" db="EMBL/GenBank/DDBJ databases">
        <title>Novel species isolated from subtropical streams in China.</title>
        <authorList>
            <person name="Lu H."/>
        </authorList>
    </citation>
    <scope>NUCLEOTIDE SEQUENCE [LARGE SCALE GENOMIC DNA]</scope>
    <source>
        <strain evidence="2 3">CCTCC AB 2015119</strain>
    </source>
</reference>
<name>A0ABR6XGK8_9BURK</name>
<protein>
    <submittedName>
        <fullName evidence="2">Peptidoglycan-binding protein</fullName>
    </submittedName>
</protein>
<proteinExistence type="predicted"/>
<feature type="domain" description="LysM" evidence="1">
    <location>
        <begin position="176"/>
        <end position="223"/>
    </location>
</feature>
<dbReference type="InterPro" id="IPR036779">
    <property type="entry name" value="LysM_dom_sf"/>
</dbReference>
<dbReference type="PROSITE" id="PS51782">
    <property type="entry name" value="LYSM"/>
    <property type="match status" value="1"/>
</dbReference>
<dbReference type="Pfam" id="PF19266">
    <property type="entry name" value="CIS_tube"/>
    <property type="match status" value="1"/>
</dbReference>
<dbReference type="Proteomes" id="UP000637632">
    <property type="component" value="Unassembled WGS sequence"/>
</dbReference>
<dbReference type="InterPro" id="IPR018392">
    <property type="entry name" value="LysM"/>
</dbReference>
<keyword evidence="3" id="KW-1185">Reference proteome</keyword>
<evidence type="ECO:0000313" key="3">
    <source>
        <dbReference type="Proteomes" id="UP000637632"/>
    </source>
</evidence>
<comment type="caution">
    <text evidence="2">The sequence shown here is derived from an EMBL/GenBank/DDBJ whole genome shotgun (WGS) entry which is preliminary data.</text>
</comment>
<organism evidence="2 3">
    <name type="scientific">Undibacterium aquatile</name>
    <dbReference type="NCBI Taxonomy" id="1537398"/>
    <lineage>
        <taxon>Bacteria</taxon>
        <taxon>Pseudomonadati</taxon>
        <taxon>Pseudomonadota</taxon>
        <taxon>Betaproteobacteria</taxon>
        <taxon>Burkholderiales</taxon>
        <taxon>Oxalobacteraceae</taxon>
        <taxon>Undibacterium</taxon>
    </lineage>
</organism>
<dbReference type="EMBL" id="JACOFT010000002">
    <property type="protein sequence ID" value="MBC3811471.1"/>
    <property type="molecule type" value="Genomic_DNA"/>
</dbReference>
<dbReference type="InterPro" id="IPR045361">
    <property type="entry name" value="CIS_tube_prot_N"/>
</dbReference>
<dbReference type="CDD" id="cd00118">
    <property type="entry name" value="LysM"/>
    <property type="match status" value="1"/>
</dbReference>
<evidence type="ECO:0000313" key="2">
    <source>
        <dbReference type="EMBL" id="MBC3811471.1"/>
    </source>
</evidence>
<dbReference type="Gene3D" id="3.10.350.10">
    <property type="entry name" value="LysM domain"/>
    <property type="match status" value="1"/>
</dbReference>